<reference evidence="11" key="1">
    <citation type="submission" date="2020-02" db="EMBL/GenBank/DDBJ databases">
        <authorList>
            <person name="Meier V. D."/>
        </authorList>
    </citation>
    <scope>NUCLEOTIDE SEQUENCE</scope>
    <source>
        <strain evidence="11">AVDCRST_MAG40</strain>
    </source>
</reference>
<feature type="binding site" evidence="9">
    <location>
        <position position="51"/>
    </location>
    <ligand>
        <name>[4Fe-4S] cluster</name>
        <dbReference type="ChEBI" id="CHEBI:49883"/>
        <label>1</label>
    </ligand>
</feature>
<dbReference type="GO" id="GO:0051539">
    <property type="term" value="F:4 iron, 4 sulfur cluster binding"/>
    <property type="evidence" value="ECO:0007669"/>
    <property type="project" value="UniProtKB-UniRule"/>
</dbReference>
<feature type="binding site" evidence="9">
    <location>
        <position position="77"/>
    </location>
    <ligand>
        <name>[4Fe-4S] cluster</name>
        <dbReference type="ChEBI" id="CHEBI:49883"/>
        <label>2</label>
        <note>4Fe-4S-S-AdoMet</note>
    </ligand>
</feature>
<dbReference type="NCBIfam" id="NF009544">
    <property type="entry name" value="PRK12928.1"/>
    <property type="match status" value="1"/>
</dbReference>
<dbReference type="InterPro" id="IPR058240">
    <property type="entry name" value="rSAM_sf"/>
</dbReference>
<dbReference type="GO" id="GO:0009249">
    <property type="term" value="P:protein lipoylation"/>
    <property type="evidence" value="ECO:0007669"/>
    <property type="project" value="UniProtKB-UniRule"/>
</dbReference>
<dbReference type="PANTHER" id="PTHR10949">
    <property type="entry name" value="LIPOYL SYNTHASE"/>
    <property type="match status" value="1"/>
</dbReference>
<dbReference type="InterPro" id="IPR013785">
    <property type="entry name" value="Aldolase_TIM"/>
</dbReference>
<dbReference type="CDD" id="cd01335">
    <property type="entry name" value="Radical_SAM"/>
    <property type="match status" value="1"/>
</dbReference>
<sequence>MSETLYQIMGRHRAEPLPDRKPSWLKVKAPGGTNYLRLKQLMRELDLHTVCEEARCPNVGECWEHGTATFMILGSVCTRNCAYCAVAHGRPPKFDPSEPDRVAEAAASMQLQHVVLTSVDRDDLPDFGAWAFAETIRQIKARSAGTSVEVLVPDFQGKEDSIRAVLEAEPDIYNHNTETVPRLYKKCRPGGRYERVMNIFVTAKRIAPHIPTKTGMILGMGETNEEVLAVMRDLRAVDVDILTLGQYLRPSDGHVRLDRYVTPEEFRMFREAGMAMGFKHVESAPLVRSSYHAWEQVQAAGV</sequence>
<accession>A0A6J4M7B1</accession>
<dbReference type="AlphaFoldDB" id="A0A6J4M7B1"/>
<dbReference type="EMBL" id="CADCTX010000762">
    <property type="protein sequence ID" value="CAA9347846.1"/>
    <property type="molecule type" value="Genomic_DNA"/>
</dbReference>
<proteinExistence type="inferred from homology"/>
<protein>
    <recommendedName>
        <fullName evidence="9">Lipoyl synthase</fullName>
        <ecNumber evidence="9">2.8.1.8</ecNumber>
    </recommendedName>
    <alternativeName>
        <fullName evidence="9">Lip-syn</fullName>
        <shortName evidence="9">LS</shortName>
    </alternativeName>
    <alternativeName>
        <fullName evidence="9">Lipoate synthase</fullName>
    </alternativeName>
    <alternativeName>
        <fullName evidence="9">Lipoic acid synthase</fullName>
    </alternativeName>
    <alternativeName>
        <fullName evidence="9">Sulfur insertion protein LipA</fullName>
    </alternativeName>
</protein>
<evidence type="ECO:0000256" key="7">
    <source>
        <dbReference type="ARBA" id="ARBA00023014"/>
    </source>
</evidence>
<evidence type="ECO:0000256" key="8">
    <source>
        <dbReference type="ARBA" id="ARBA00047326"/>
    </source>
</evidence>
<dbReference type="SMART" id="SM00729">
    <property type="entry name" value="Elp3"/>
    <property type="match status" value="1"/>
</dbReference>
<dbReference type="PANTHER" id="PTHR10949:SF0">
    <property type="entry name" value="LIPOYL SYNTHASE, MITOCHONDRIAL"/>
    <property type="match status" value="1"/>
</dbReference>
<keyword evidence="7 9" id="KW-0411">Iron-sulfur</keyword>
<dbReference type="InterPro" id="IPR031691">
    <property type="entry name" value="LIAS_N"/>
</dbReference>
<dbReference type="HAMAP" id="MF_00206">
    <property type="entry name" value="Lipoyl_synth"/>
    <property type="match status" value="1"/>
</dbReference>
<dbReference type="SUPFAM" id="SSF102114">
    <property type="entry name" value="Radical SAM enzymes"/>
    <property type="match status" value="1"/>
</dbReference>
<keyword evidence="4 9" id="KW-0949">S-adenosyl-L-methionine</keyword>
<organism evidence="11">
    <name type="scientific">uncultured Gemmatimonadaceae bacterium</name>
    <dbReference type="NCBI Taxonomy" id="246130"/>
    <lineage>
        <taxon>Bacteria</taxon>
        <taxon>Pseudomonadati</taxon>
        <taxon>Gemmatimonadota</taxon>
        <taxon>Gemmatimonadia</taxon>
        <taxon>Gemmatimonadales</taxon>
        <taxon>Gemmatimonadaceae</taxon>
        <taxon>environmental samples</taxon>
    </lineage>
</organism>
<comment type="catalytic activity">
    <reaction evidence="8 9">
        <text>[[Fe-S] cluster scaffold protein carrying a second [4Fe-4S](2+) cluster] + N(6)-octanoyl-L-lysyl-[protein] + 2 oxidized [2Fe-2S]-[ferredoxin] + 2 S-adenosyl-L-methionine + 4 H(+) = [[Fe-S] cluster scaffold protein] + N(6)-[(R)-dihydrolipoyl]-L-lysyl-[protein] + 4 Fe(3+) + 2 hydrogen sulfide + 2 5'-deoxyadenosine + 2 L-methionine + 2 reduced [2Fe-2S]-[ferredoxin]</text>
        <dbReference type="Rhea" id="RHEA:16585"/>
        <dbReference type="Rhea" id="RHEA-COMP:9928"/>
        <dbReference type="Rhea" id="RHEA-COMP:10000"/>
        <dbReference type="Rhea" id="RHEA-COMP:10001"/>
        <dbReference type="Rhea" id="RHEA-COMP:10475"/>
        <dbReference type="Rhea" id="RHEA-COMP:14568"/>
        <dbReference type="Rhea" id="RHEA-COMP:14569"/>
        <dbReference type="ChEBI" id="CHEBI:15378"/>
        <dbReference type="ChEBI" id="CHEBI:17319"/>
        <dbReference type="ChEBI" id="CHEBI:29034"/>
        <dbReference type="ChEBI" id="CHEBI:29919"/>
        <dbReference type="ChEBI" id="CHEBI:33722"/>
        <dbReference type="ChEBI" id="CHEBI:33737"/>
        <dbReference type="ChEBI" id="CHEBI:33738"/>
        <dbReference type="ChEBI" id="CHEBI:57844"/>
        <dbReference type="ChEBI" id="CHEBI:59789"/>
        <dbReference type="ChEBI" id="CHEBI:78809"/>
        <dbReference type="ChEBI" id="CHEBI:83100"/>
        <dbReference type="EC" id="2.8.1.8"/>
    </reaction>
</comment>
<dbReference type="Gene3D" id="3.20.20.70">
    <property type="entry name" value="Aldolase class I"/>
    <property type="match status" value="1"/>
</dbReference>
<feature type="domain" description="Radical SAM core" evidence="10">
    <location>
        <begin position="63"/>
        <end position="279"/>
    </location>
</feature>
<dbReference type="GO" id="GO:0016992">
    <property type="term" value="F:lipoate synthase activity"/>
    <property type="evidence" value="ECO:0007669"/>
    <property type="project" value="UniProtKB-UniRule"/>
</dbReference>
<keyword evidence="1 9" id="KW-0004">4Fe-4S</keyword>
<keyword evidence="6 9" id="KW-0408">Iron</keyword>
<dbReference type="SFLD" id="SFLDF00271">
    <property type="entry name" value="lipoyl_synthase"/>
    <property type="match status" value="1"/>
</dbReference>
<evidence type="ECO:0000256" key="6">
    <source>
        <dbReference type="ARBA" id="ARBA00023004"/>
    </source>
</evidence>
<evidence type="ECO:0000256" key="2">
    <source>
        <dbReference type="ARBA" id="ARBA00022490"/>
    </source>
</evidence>
<dbReference type="PROSITE" id="PS51918">
    <property type="entry name" value="RADICAL_SAM"/>
    <property type="match status" value="1"/>
</dbReference>
<dbReference type="FunFam" id="3.20.20.70:FF:000040">
    <property type="entry name" value="Lipoyl synthase"/>
    <property type="match status" value="1"/>
</dbReference>
<comment type="similarity">
    <text evidence="9">Belongs to the radical SAM superfamily. Lipoyl synthase family.</text>
</comment>
<name>A0A6J4M7B1_9BACT</name>
<comment type="pathway">
    <text evidence="9">Protein modification; protein lipoylation via endogenous pathway; protein N(6)-(lipoyl)lysine from octanoyl-[acyl-carrier-protein]: step 2/2.</text>
</comment>
<feature type="binding site" evidence="9">
    <location>
        <position position="81"/>
    </location>
    <ligand>
        <name>[4Fe-4S] cluster</name>
        <dbReference type="ChEBI" id="CHEBI:49883"/>
        <label>2</label>
        <note>4Fe-4S-S-AdoMet</note>
    </ligand>
</feature>
<evidence type="ECO:0000256" key="3">
    <source>
        <dbReference type="ARBA" id="ARBA00022679"/>
    </source>
</evidence>
<dbReference type="NCBIfam" id="TIGR00510">
    <property type="entry name" value="lipA"/>
    <property type="match status" value="1"/>
</dbReference>
<dbReference type="InterPro" id="IPR003698">
    <property type="entry name" value="Lipoyl_synth"/>
</dbReference>
<feature type="binding site" evidence="9">
    <location>
        <position position="62"/>
    </location>
    <ligand>
        <name>[4Fe-4S] cluster</name>
        <dbReference type="ChEBI" id="CHEBI:49883"/>
        <label>1</label>
    </ligand>
</feature>
<evidence type="ECO:0000256" key="9">
    <source>
        <dbReference type="HAMAP-Rule" id="MF_00206"/>
    </source>
</evidence>
<feature type="binding site" evidence="9">
    <location>
        <position position="290"/>
    </location>
    <ligand>
        <name>[4Fe-4S] cluster</name>
        <dbReference type="ChEBI" id="CHEBI:49883"/>
        <label>1</label>
    </ligand>
</feature>
<keyword evidence="3 9" id="KW-0808">Transferase</keyword>
<comment type="cofactor">
    <cofactor evidence="9">
        <name>[4Fe-4S] cluster</name>
        <dbReference type="ChEBI" id="CHEBI:49883"/>
    </cofactor>
    <text evidence="9">Binds 2 [4Fe-4S] clusters per subunit. One cluster is coordinated with 3 cysteines and an exchangeable S-adenosyl-L-methionine.</text>
</comment>
<keyword evidence="5 9" id="KW-0479">Metal-binding</keyword>
<dbReference type="EC" id="2.8.1.8" evidence="9"/>
<dbReference type="InterPro" id="IPR007197">
    <property type="entry name" value="rSAM"/>
</dbReference>
<comment type="subcellular location">
    <subcellularLocation>
        <location evidence="9">Cytoplasm</location>
    </subcellularLocation>
</comment>
<dbReference type="SFLD" id="SFLDS00029">
    <property type="entry name" value="Radical_SAM"/>
    <property type="match status" value="1"/>
</dbReference>
<dbReference type="PIRSF" id="PIRSF005963">
    <property type="entry name" value="Lipoyl_synth"/>
    <property type="match status" value="1"/>
</dbReference>
<dbReference type="InterPro" id="IPR006638">
    <property type="entry name" value="Elp3/MiaA/NifB-like_rSAM"/>
</dbReference>
<feature type="binding site" evidence="9">
    <location>
        <position position="56"/>
    </location>
    <ligand>
        <name>[4Fe-4S] cluster</name>
        <dbReference type="ChEBI" id="CHEBI:49883"/>
        <label>1</label>
    </ligand>
</feature>
<dbReference type="GO" id="GO:0005737">
    <property type="term" value="C:cytoplasm"/>
    <property type="evidence" value="ECO:0007669"/>
    <property type="project" value="UniProtKB-SubCell"/>
</dbReference>
<dbReference type="Pfam" id="PF04055">
    <property type="entry name" value="Radical_SAM"/>
    <property type="match status" value="1"/>
</dbReference>
<evidence type="ECO:0000259" key="10">
    <source>
        <dbReference type="PROSITE" id="PS51918"/>
    </source>
</evidence>
<feature type="binding site" evidence="9">
    <location>
        <position position="84"/>
    </location>
    <ligand>
        <name>[4Fe-4S] cluster</name>
        <dbReference type="ChEBI" id="CHEBI:49883"/>
        <label>2</label>
        <note>4Fe-4S-S-AdoMet</note>
    </ligand>
</feature>
<keyword evidence="2 9" id="KW-0963">Cytoplasm</keyword>
<evidence type="ECO:0000256" key="5">
    <source>
        <dbReference type="ARBA" id="ARBA00022723"/>
    </source>
</evidence>
<dbReference type="UniPathway" id="UPA00538">
    <property type="reaction ID" value="UER00593"/>
</dbReference>
<dbReference type="Pfam" id="PF16881">
    <property type="entry name" value="LIAS_N"/>
    <property type="match status" value="1"/>
</dbReference>
<dbReference type="GO" id="GO:0046872">
    <property type="term" value="F:metal ion binding"/>
    <property type="evidence" value="ECO:0007669"/>
    <property type="project" value="UniProtKB-KW"/>
</dbReference>
<evidence type="ECO:0000256" key="4">
    <source>
        <dbReference type="ARBA" id="ARBA00022691"/>
    </source>
</evidence>
<dbReference type="SFLD" id="SFLDG01058">
    <property type="entry name" value="lipoyl_synthase_like"/>
    <property type="match status" value="1"/>
</dbReference>
<evidence type="ECO:0000313" key="11">
    <source>
        <dbReference type="EMBL" id="CAA9347846.1"/>
    </source>
</evidence>
<gene>
    <name evidence="9" type="primary">lipA</name>
    <name evidence="11" type="ORF">AVDCRST_MAG40-2730</name>
</gene>
<comment type="function">
    <text evidence="9">Catalyzes the radical-mediated insertion of two sulfur atoms into the C-6 and C-8 positions of the octanoyl moiety bound to the lipoyl domains of lipoate-dependent enzymes, thereby converting the octanoylated domains into lipoylated derivatives.</text>
</comment>
<evidence type="ECO:0000256" key="1">
    <source>
        <dbReference type="ARBA" id="ARBA00022485"/>
    </source>
</evidence>
<dbReference type="NCBIfam" id="NF004019">
    <property type="entry name" value="PRK05481.1"/>
    <property type="match status" value="1"/>
</dbReference>